<protein>
    <submittedName>
        <fullName evidence="1">Uncharacterized protein</fullName>
    </submittedName>
</protein>
<comment type="caution">
    <text evidence="1">The sequence shown here is derived from an EMBL/GenBank/DDBJ whole genome shotgun (WGS) entry which is preliminary data.</text>
</comment>
<name>A0A3L8SM24_CHLGU</name>
<reference evidence="1 2" key="1">
    <citation type="journal article" date="2018" name="Proc. R. Soc. B">
        <title>A non-coding region near Follistatin controls head colour polymorphism in the Gouldian finch.</title>
        <authorList>
            <person name="Toomey M.B."/>
            <person name="Marques C.I."/>
            <person name="Andrade P."/>
            <person name="Araujo P.M."/>
            <person name="Sabatino S."/>
            <person name="Gazda M.A."/>
            <person name="Afonso S."/>
            <person name="Lopes R.J."/>
            <person name="Corbo J.C."/>
            <person name="Carneiro M."/>
        </authorList>
    </citation>
    <scope>NUCLEOTIDE SEQUENCE [LARGE SCALE GENOMIC DNA]</scope>
    <source>
        <strain evidence="1">Red01</strain>
        <tissue evidence="1">Muscle</tissue>
    </source>
</reference>
<organism evidence="1 2">
    <name type="scientific">Chloebia gouldiae</name>
    <name type="common">Gouldian finch</name>
    <name type="synonym">Erythrura gouldiae</name>
    <dbReference type="NCBI Taxonomy" id="44316"/>
    <lineage>
        <taxon>Eukaryota</taxon>
        <taxon>Metazoa</taxon>
        <taxon>Chordata</taxon>
        <taxon>Craniata</taxon>
        <taxon>Vertebrata</taxon>
        <taxon>Euteleostomi</taxon>
        <taxon>Archelosauria</taxon>
        <taxon>Archosauria</taxon>
        <taxon>Dinosauria</taxon>
        <taxon>Saurischia</taxon>
        <taxon>Theropoda</taxon>
        <taxon>Coelurosauria</taxon>
        <taxon>Aves</taxon>
        <taxon>Neognathae</taxon>
        <taxon>Neoaves</taxon>
        <taxon>Telluraves</taxon>
        <taxon>Australaves</taxon>
        <taxon>Passeriformes</taxon>
        <taxon>Passeroidea</taxon>
        <taxon>Passeridae</taxon>
        <taxon>Chloebia</taxon>
    </lineage>
</organism>
<accession>A0A3L8SM24</accession>
<sequence>MGVRVRQDELKIPLASDICMQKAPVPGEHSSACVINNTCITSAIPDSWTTAEDDSSCYTGDSHSPCSSETVTALAHAEQGQQSAGAAPRANLLQALYLGNLLFITLRITIHIFTRLRLSEKLDPLTPHLYSHSGKYFTAGLSGIITNLRSKYPHMNAFNSPPGAEMMYEL</sequence>
<dbReference type="Proteomes" id="UP000276834">
    <property type="component" value="Unassembled WGS sequence"/>
</dbReference>
<evidence type="ECO:0000313" key="2">
    <source>
        <dbReference type="Proteomes" id="UP000276834"/>
    </source>
</evidence>
<evidence type="ECO:0000313" key="1">
    <source>
        <dbReference type="EMBL" id="RLW03980.1"/>
    </source>
</evidence>
<keyword evidence="2" id="KW-1185">Reference proteome</keyword>
<dbReference type="EMBL" id="QUSF01000014">
    <property type="protein sequence ID" value="RLW03980.1"/>
    <property type="molecule type" value="Genomic_DNA"/>
</dbReference>
<proteinExistence type="predicted"/>
<gene>
    <name evidence="1" type="ORF">DV515_00005983</name>
</gene>
<dbReference type="AlphaFoldDB" id="A0A3L8SM24"/>